<reference evidence="2 3" key="1">
    <citation type="submission" date="2019-03" db="EMBL/GenBank/DDBJ databases">
        <title>Single cell metagenomics reveals metabolic interactions within the superorganism composed of flagellate Streblomastix strix and complex community of Bacteroidetes bacteria on its surface.</title>
        <authorList>
            <person name="Treitli S.C."/>
            <person name="Kolisko M."/>
            <person name="Husnik F."/>
            <person name="Keeling P."/>
            <person name="Hampl V."/>
        </authorList>
    </citation>
    <scope>NUCLEOTIDE SEQUENCE [LARGE SCALE GENOMIC DNA]</scope>
    <source>
        <strain evidence="2">ST1C</strain>
    </source>
</reference>
<gene>
    <name evidence="2" type="ORF">EZS28_017667</name>
</gene>
<proteinExistence type="inferred from homology"/>
<dbReference type="GO" id="GO:0140664">
    <property type="term" value="F:ATP-dependent DNA damage sensor activity"/>
    <property type="evidence" value="ECO:0007669"/>
    <property type="project" value="InterPro"/>
</dbReference>
<name>A0A5J4VW56_9EUKA</name>
<evidence type="ECO:0000313" key="2">
    <source>
        <dbReference type="EMBL" id="KAA6386805.1"/>
    </source>
</evidence>
<comment type="caution">
    <text evidence="2">The sequence shown here is derived from an EMBL/GenBank/DDBJ whole genome shotgun (WGS) entry which is preliminary data.</text>
</comment>
<protein>
    <submittedName>
        <fullName evidence="2">Uncharacterized protein</fullName>
    </submittedName>
</protein>
<dbReference type="GO" id="GO:0006298">
    <property type="term" value="P:mismatch repair"/>
    <property type="evidence" value="ECO:0007669"/>
    <property type="project" value="InterPro"/>
</dbReference>
<sequence length="233" mass="25957">MILQAIDAQASSIDITVKKCGQDLIRIKDNGIGMGKDDIAKACLRHFTSKIEKFEDIQECNMLEMFGQVHEKETRKLVSVHIMDITGLLKIGTVIEVKNLFGSYPVRRGYLIEHSISVSADIHTIVAHYAVNFPKMKFSLNMDQNIVLSKPIMESMIDSTTAVFGISVSKHLRQISFPAGHQSSSSSYQDSPSLFSTPPFPISFDGCFPTLEAPVSICFRSNPDRIFIQINGR</sequence>
<comment type="similarity">
    <text evidence="1">Belongs to the DNA mismatch repair MutL/HexB family.</text>
</comment>
<accession>A0A5J4VW56</accession>
<dbReference type="InterPro" id="IPR036890">
    <property type="entry name" value="HATPase_C_sf"/>
</dbReference>
<organism evidence="2 3">
    <name type="scientific">Streblomastix strix</name>
    <dbReference type="NCBI Taxonomy" id="222440"/>
    <lineage>
        <taxon>Eukaryota</taxon>
        <taxon>Metamonada</taxon>
        <taxon>Preaxostyla</taxon>
        <taxon>Oxymonadida</taxon>
        <taxon>Streblomastigidae</taxon>
        <taxon>Streblomastix</taxon>
    </lineage>
</organism>
<dbReference type="EMBL" id="SNRW01004644">
    <property type="protein sequence ID" value="KAA6386805.1"/>
    <property type="molecule type" value="Genomic_DNA"/>
</dbReference>
<dbReference type="AlphaFoldDB" id="A0A5J4VW56"/>
<dbReference type="PANTHER" id="PTHR10073">
    <property type="entry name" value="DNA MISMATCH REPAIR PROTEIN MLH, PMS, MUTL"/>
    <property type="match status" value="1"/>
</dbReference>
<dbReference type="GO" id="GO:0032300">
    <property type="term" value="C:mismatch repair complex"/>
    <property type="evidence" value="ECO:0007669"/>
    <property type="project" value="InterPro"/>
</dbReference>
<evidence type="ECO:0000313" key="3">
    <source>
        <dbReference type="Proteomes" id="UP000324800"/>
    </source>
</evidence>
<dbReference type="SUPFAM" id="SSF55874">
    <property type="entry name" value="ATPase domain of HSP90 chaperone/DNA topoisomerase II/histidine kinase"/>
    <property type="match status" value="1"/>
</dbReference>
<evidence type="ECO:0000256" key="1">
    <source>
        <dbReference type="ARBA" id="ARBA00006082"/>
    </source>
</evidence>
<dbReference type="Gene3D" id="3.30.565.10">
    <property type="entry name" value="Histidine kinase-like ATPase, C-terminal domain"/>
    <property type="match status" value="1"/>
</dbReference>
<dbReference type="GO" id="GO:0016887">
    <property type="term" value="F:ATP hydrolysis activity"/>
    <property type="evidence" value="ECO:0007669"/>
    <property type="project" value="InterPro"/>
</dbReference>
<dbReference type="PANTHER" id="PTHR10073:SF12">
    <property type="entry name" value="DNA MISMATCH REPAIR PROTEIN MLH1"/>
    <property type="match status" value="1"/>
</dbReference>
<dbReference type="Proteomes" id="UP000324800">
    <property type="component" value="Unassembled WGS sequence"/>
</dbReference>
<dbReference type="OrthoDB" id="10263226at2759"/>
<dbReference type="InterPro" id="IPR038973">
    <property type="entry name" value="MutL/Mlh/Pms-like"/>
</dbReference>